<dbReference type="SUPFAM" id="SSF52317">
    <property type="entry name" value="Class I glutamine amidotransferase-like"/>
    <property type="match status" value="1"/>
</dbReference>
<reference evidence="1 2" key="1">
    <citation type="submission" date="2024-10" db="EMBL/GenBank/DDBJ databases">
        <title>Updated reference genomes for cyclostephanoid diatoms.</title>
        <authorList>
            <person name="Roberts W.R."/>
            <person name="Alverson A.J."/>
        </authorList>
    </citation>
    <scope>NUCLEOTIDE SEQUENCE [LARGE SCALE GENOMIC DNA]</scope>
    <source>
        <strain evidence="1 2">AJA010-31</strain>
    </source>
</reference>
<organism evidence="1 2">
    <name type="scientific">Cyclotella atomus</name>
    <dbReference type="NCBI Taxonomy" id="382360"/>
    <lineage>
        <taxon>Eukaryota</taxon>
        <taxon>Sar</taxon>
        <taxon>Stramenopiles</taxon>
        <taxon>Ochrophyta</taxon>
        <taxon>Bacillariophyta</taxon>
        <taxon>Coscinodiscophyceae</taxon>
        <taxon>Thalassiosirophycidae</taxon>
        <taxon>Stephanodiscales</taxon>
        <taxon>Stephanodiscaceae</taxon>
        <taxon>Cyclotella</taxon>
    </lineage>
</organism>
<dbReference type="Gene3D" id="3.40.50.880">
    <property type="match status" value="1"/>
</dbReference>
<gene>
    <name evidence="1" type="ORF">ACHAWO_010642</name>
</gene>
<evidence type="ECO:0000313" key="2">
    <source>
        <dbReference type="Proteomes" id="UP001530400"/>
    </source>
</evidence>
<comment type="caution">
    <text evidence="1">The sequence shown here is derived from an EMBL/GenBank/DDBJ whole genome shotgun (WGS) entry which is preliminary data.</text>
</comment>
<keyword evidence="2" id="KW-1185">Reference proteome</keyword>
<accession>A0ABD3QU38</accession>
<evidence type="ECO:0000313" key="1">
    <source>
        <dbReference type="EMBL" id="KAL3803076.1"/>
    </source>
</evidence>
<dbReference type="InterPro" id="IPR044992">
    <property type="entry name" value="ChyE-like"/>
</dbReference>
<proteinExistence type="predicted"/>
<dbReference type="InterPro" id="IPR029062">
    <property type="entry name" value="Class_I_gatase-like"/>
</dbReference>
<sequence length="332" mass="36628">MPKQRIVVSASLPVDDSSSVSEGTVNALNLCMLCCEELPPYGPARETADMFVQLLMMSNARLCSFEDTIQKKRLSSISVTVYHAQHEDYPSTTQEWNSFDGVIIPGSLSSAFDTHIPWIERLHRVIREEIHVNQRRTLAVCFGHQSFAHALGVVASSRKGEAGICPSGKKAGRKSFSMTPVGGRIFAKCSRSQKCEKMSLEMLYTHGDMVNSLPPVGLSLGGNGDVPVQSAAYFASEEDALKYEQSFDVAKEENNFTPPLPYAITFQAHPEFVSPTGFNVNFVNIVQAMKSSNRIDDATAKEACEDAKQTFDRVKLDSLDAVISVCQVLRWF</sequence>
<dbReference type="PANTHER" id="PTHR42695">
    <property type="entry name" value="GLUTAMINE AMIDOTRANSFERASE YLR126C-RELATED"/>
    <property type="match status" value="1"/>
</dbReference>
<evidence type="ECO:0008006" key="3">
    <source>
        <dbReference type="Google" id="ProtNLM"/>
    </source>
</evidence>
<dbReference type="AlphaFoldDB" id="A0ABD3QU38"/>
<dbReference type="EMBL" id="JALLPJ020000079">
    <property type="protein sequence ID" value="KAL3803076.1"/>
    <property type="molecule type" value="Genomic_DNA"/>
</dbReference>
<dbReference type="Proteomes" id="UP001530400">
    <property type="component" value="Unassembled WGS sequence"/>
</dbReference>
<protein>
    <recommendedName>
        <fullName evidence="3">Glutamine amidotransferase domain-containing protein</fullName>
    </recommendedName>
</protein>
<name>A0ABD3QU38_9STRA</name>
<dbReference type="PANTHER" id="PTHR42695:SF5">
    <property type="entry name" value="GLUTAMINE AMIDOTRANSFERASE YLR126C-RELATED"/>
    <property type="match status" value="1"/>
</dbReference>
<dbReference type="PROSITE" id="PS51273">
    <property type="entry name" value="GATASE_TYPE_1"/>
    <property type="match status" value="1"/>
</dbReference>